<evidence type="ECO:0000313" key="1">
    <source>
        <dbReference type="EMBL" id="CAD0300278.1"/>
    </source>
</evidence>
<dbReference type="EMBL" id="CAJDKB010000002">
    <property type="protein sequence ID" value="CAD0300278.1"/>
    <property type="molecule type" value="Genomic_DNA"/>
</dbReference>
<sequence length="98" mass="11371">MKVTFTGEPQEIMQQYSEWFQSLDVEEKLLYNRVIITGNKKDKVKVSEYKKVIQQIAIANGGGIKSIDNNIMQCYNVEKKRFSEGFCITGIQIKEEMK</sequence>
<name>A0ACA9ATI1_9CAUD</name>
<organism evidence="1 2">
    <name type="scientific">Enterococcus phage vB_EhiS_268</name>
    <dbReference type="NCBI Taxonomy" id="2736817"/>
    <lineage>
        <taxon>Viruses</taxon>
        <taxon>Duplodnaviria</taxon>
        <taxon>Heunggongvirae</taxon>
        <taxon>Uroviricota</taxon>
        <taxon>Caudoviricetes</taxon>
        <taxon>Delfunavirus</taxon>
        <taxon>Delfunavirus v268</taxon>
    </lineage>
</organism>
<keyword evidence="2" id="KW-1185">Reference proteome</keyword>
<comment type="caution">
    <text evidence="1">The sequence shown here is derived from an EMBL/GenBank/DDBJ whole genome shotgun (WGS) entry which is preliminary data.</text>
</comment>
<reference evidence="1" key="1">
    <citation type="submission" date="2020-07" db="EMBL/GenBank/DDBJ databases">
        <authorList>
            <person name="Ladero V."/>
        </authorList>
    </citation>
    <scope>NUCLEOTIDE SEQUENCE</scope>
</reference>
<protein>
    <submittedName>
        <fullName evidence="1">Uncharacterized protein</fullName>
    </submittedName>
</protein>
<dbReference type="Proteomes" id="UP000545774">
    <property type="component" value="Unassembled WGS sequence"/>
</dbReference>
<evidence type="ECO:0000313" key="2">
    <source>
        <dbReference type="Proteomes" id="UP000545774"/>
    </source>
</evidence>
<accession>A0ACA9ATI1</accession>
<proteinExistence type="predicted"/>